<sequence length="140" mass="15624">MTTPLAPFVAPSRTGNGWFFAGLTSSFPNLIESGTEVVREPRLCGNGKSVPGCKVFNIPAGDISQARQVEGEEMTLYNGAALRDQVLVFQYKGKIHAVDNWEVQLRPVEKSETEQCGDDRQKANEDIQEEVWVRRKQRIG</sequence>
<proteinExistence type="predicted"/>
<dbReference type="EMBL" id="JAPUUL010000881">
    <property type="protein sequence ID" value="KAJ8129047.1"/>
    <property type="molecule type" value="Genomic_DNA"/>
</dbReference>
<evidence type="ECO:0000313" key="2">
    <source>
        <dbReference type="Proteomes" id="UP001153332"/>
    </source>
</evidence>
<protein>
    <submittedName>
        <fullName evidence="1">Uncharacterized protein</fullName>
    </submittedName>
</protein>
<comment type="caution">
    <text evidence="1">The sequence shown here is derived from an EMBL/GenBank/DDBJ whole genome shotgun (WGS) entry which is preliminary data.</text>
</comment>
<organism evidence="1 2">
    <name type="scientific">Lasiodiplodia mahajangana</name>
    <dbReference type="NCBI Taxonomy" id="1108764"/>
    <lineage>
        <taxon>Eukaryota</taxon>
        <taxon>Fungi</taxon>
        <taxon>Dikarya</taxon>
        <taxon>Ascomycota</taxon>
        <taxon>Pezizomycotina</taxon>
        <taxon>Dothideomycetes</taxon>
        <taxon>Dothideomycetes incertae sedis</taxon>
        <taxon>Botryosphaeriales</taxon>
        <taxon>Botryosphaeriaceae</taxon>
        <taxon>Lasiodiplodia</taxon>
    </lineage>
</organism>
<reference evidence="1" key="1">
    <citation type="submission" date="2022-12" db="EMBL/GenBank/DDBJ databases">
        <title>Genome Sequence of Lasiodiplodia mahajangana.</title>
        <authorList>
            <person name="Buettner E."/>
        </authorList>
    </citation>
    <scope>NUCLEOTIDE SEQUENCE</scope>
    <source>
        <strain evidence="1">VT137</strain>
    </source>
</reference>
<gene>
    <name evidence="1" type="ORF">O1611_g4585</name>
</gene>
<dbReference type="Proteomes" id="UP001153332">
    <property type="component" value="Unassembled WGS sequence"/>
</dbReference>
<evidence type="ECO:0000313" key="1">
    <source>
        <dbReference type="EMBL" id="KAJ8129047.1"/>
    </source>
</evidence>
<name>A0ACC2JNW7_9PEZI</name>
<accession>A0ACC2JNW7</accession>
<keyword evidence="2" id="KW-1185">Reference proteome</keyword>